<feature type="transmembrane region" description="Helical" evidence="1">
    <location>
        <begin position="144"/>
        <end position="163"/>
    </location>
</feature>
<dbReference type="AlphaFoldDB" id="A0A542YMC4"/>
<feature type="transmembrane region" description="Helical" evidence="1">
    <location>
        <begin position="297"/>
        <end position="316"/>
    </location>
</feature>
<feature type="transmembrane region" description="Helical" evidence="1">
    <location>
        <begin position="94"/>
        <end position="111"/>
    </location>
</feature>
<dbReference type="Proteomes" id="UP000319516">
    <property type="component" value="Unassembled WGS sequence"/>
</dbReference>
<evidence type="ECO:0000313" key="3">
    <source>
        <dbReference type="Proteomes" id="UP000319516"/>
    </source>
</evidence>
<feature type="transmembrane region" description="Helical" evidence="1">
    <location>
        <begin position="264"/>
        <end position="285"/>
    </location>
</feature>
<dbReference type="RefSeq" id="WP_228393514.1">
    <property type="nucleotide sequence ID" value="NZ_BAAAIK010000003.1"/>
</dbReference>
<feature type="transmembrane region" description="Helical" evidence="1">
    <location>
        <begin position="200"/>
        <end position="218"/>
    </location>
</feature>
<proteinExistence type="predicted"/>
<feature type="transmembrane region" description="Helical" evidence="1">
    <location>
        <begin position="70"/>
        <end position="88"/>
    </location>
</feature>
<name>A0A542YMC4_9MICO</name>
<feature type="transmembrane region" description="Helical" evidence="1">
    <location>
        <begin position="118"/>
        <end position="138"/>
    </location>
</feature>
<sequence>MSRPVRLFLLALGAGCLLAGLDAALLLLGLPAPVEHGALPGLHGVLMVLGFLGTVIALERAVALRQPWGYLAPALLGAGGLTLLTPLHPVVGQVFLLNGALVLVAVYAALWRRSGETTVLVQLLGAVVAACAAGLWLRLEVADLVPWLAAFVVLTIAAERVELARIAVPAHAPRVLLALSTALVVAVLATLVWPVWGGRLFGLALVALVCWLARIDVARKLVRSTGLPRFSAAALLAAYAWLGLAGLVWVAVGAPVTVPAYDVVVHGTFLGFAMSMVLAHAPVILPAVLSVRLPYRPVLWAPLVLLHAGMVVRVVGVTAQGVVWQAGSVVTVLAILALAGTALTLVVTA</sequence>
<keyword evidence="1" id="KW-0472">Membrane</keyword>
<feature type="transmembrane region" description="Helical" evidence="1">
    <location>
        <begin position="175"/>
        <end position="194"/>
    </location>
</feature>
<comment type="caution">
    <text evidence="2">The sequence shown here is derived from an EMBL/GenBank/DDBJ whole genome shotgun (WGS) entry which is preliminary data.</text>
</comment>
<keyword evidence="1" id="KW-1133">Transmembrane helix</keyword>
<feature type="transmembrane region" description="Helical" evidence="1">
    <location>
        <begin position="39"/>
        <end position="58"/>
    </location>
</feature>
<organism evidence="2 3">
    <name type="scientific">Ornithinicoccus hortensis</name>
    <dbReference type="NCBI Taxonomy" id="82346"/>
    <lineage>
        <taxon>Bacteria</taxon>
        <taxon>Bacillati</taxon>
        <taxon>Actinomycetota</taxon>
        <taxon>Actinomycetes</taxon>
        <taxon>Micrococcales</taxon>
        <taxon>Intrasporangiaceae</taxon>
        <taxon>Ornithinicoccus</taxon>
    </lineage>
</organism>
<keyword evidence="1" id="KW-0812">Transmembrane</keyword>
<evidence type="ECO:0000256" key="1">
    <source>
        <dbReference type="SAM" id="Phobius"/>
    </source>
</evidence>
<protein>
    <submittedName>
        <fullName evidence="2">Uncharacterized protein</fullName>
    </submittedName>
</protein>
<gene>
    <name evidence="2" type="ORF">FB467_0304</name>
</gene>
<keyword evidence="3" id="KW-1185">Reference proteome</keyword>
<reference evidence="2 3" key="1">
    <citation type="submission" date="2019-06" db="EMBL/GenBank/DDBJ databases">
        <title>Sequencing the genomes of 1000 actinobacteria strains.</title>
        <authorList>
            <person name="Klenk H.-P."/>
        </authorList>
    </citation>
    <scope>NUCLEOTIDE SEQUENCE [LARGE SCALE GENOMIC DNA]</scope>
    <source>
        <strain evidence="2 3">DSM 12335</strain>
    </source>
</reference>
<accession>A0A542YMC4</accession>
<evidence type="ECO:0000313" key="2">
    <source>
        <dbReference type="EMBL" id="TQL49239.1"/>
    </source>
</evidence>
<feature type="transmembrane region" description="Helical" evidence="1">
    <location>
        <begin position="322"/>
        <end position="347"/>
    </location>
</feature>
<dbReference type="EMBL" id="VFOP01000001">
    <property type="protein sequence ID" value="TQL49239.1"/>
    <property type="molecule type" value="Genomic_DNA"/>
</dbReference>
<feature type="transmembrane region" description="Helical" evidence="1">
    <location>
        <begin position="230"/>
        <end position="252"/>
    </location>
</feature>